<dbReference type="InterPro" id="IPR001845">
    <property type="entry name" value="HTH_ArsR_DNA-bd_dom"/>
</dbReference>
<keyword evidence="1" id="KW-0238">DNA-binding</keyword>
<feature type="domain" description="HTH arsR-type" evidence="2">
    <location>
        <begin position="13"/>
        <end position="92"/>
    </location>
</feature>
<dbReference type="CDD" id="cd00090">
    <property type="entry name" value="HTH_ARSR"/>
    <property type="match status" value="1"/>
</dbReference>
<organism evidence="3 4">
    <name type="scientific">Exiguobacterium undae</name>
    <dbReference type="NCBI Taxonomy" id="169177"/>
    <lineage>
        <taxon>Bacteria</taxon>
        <taxon>Bacillati</taxon>
        <taxon>Bacillota</taxon>
        <taxon>Bacilli</taxon>
        <taxon>Bacillales</taxon>
        <taxon>Bacillales Family XII. Incertae Sedis</taxon>
        <taxon>Exiguobacterium</taxon>
    </lineage>
</organism>
<proteinExistence type="predicted"/>
<gene>
    <name evidence="3" type="ORF">A3783_05645</name>
</gene>
<dbReference type="Proteomes" id="UP000078447">
    <property type="component" value="Unassembled WGS sequence"/>
</dbReference>
<evidence type="ECO:0000256" key="1">
    <source>
        <dbReference type="ARBA" id="ARBA00023125"/>
    </source>
</evidence>
<evidence type="ECO:0000259" key="2">
    <source>
        <dbReference type="SMART" id="SM00418"/>
    </source>
</evidence>
<dbReference type="InterPro" id="IPR036388">
    <property type="entry name" value="WH-like_DNA-bd_sf"/>
</dbReference>
<dbReference type="InterPro" id="IPR036390">
    <property type="entry name" value="WH_DNA-bd_sf"/>
</dbReference>
<dbReference type="PANTHER" id="PTHR38600:SF2">
    <property type="entry name" value="SLL0088 PROTEIN"/>
    <property type="match status" value="1"/>
</dbReference>
<sequence length="204" mass="23723">MEQQAILILEQYDQLKVISDPMRTKMLMHLIEQPHTGQQLAQKLDVSRAKILYHLRELEKYQLIQLVEEEVRGGNVLKFYQAVARGFIPADHLLNLVETKQATRQSYVEVLDRAKTRVLTAPDRSFAPRSSDVEDWESLSFQQELRLSPQQFLTFTKRYRELLQDIEQDLSSEADKKLYYVMATAFEIDAPLVQADEEGRHAGD</sequence>
<dbReference type="SUPFAM" id="SSF46785">
    <property type="entry name" value="Winged helix' DNA-binding domain"/>
    <property type="match status" value="1"/>
</dbReference>
<comment type="caution">
    <text evidence="3">The sequence shown here is derived from an EMBL/GenBank/DDBJ whole genome shotgun (WGS) entry which is preliminary data.</text>
</comment>
<reference evidence="3 4" key="1">
    <citation type="submission" date="2016-03" db="EMBL/GenBank/DDBJ databases">
        <authorList>
            <person name="Cho S.-Y."/>
            <person name="Lim S."/>
            <person name="Kim H."/>
            <person name="Soh E.H."/>
            <person name="Moon J.S."/>
        </authorList>
    </citation>
    <scope>NUCLEOTIDE SEQUENCE [LARGE SCALE GENOMIC DNA]</scope>
    <source>
        <strain evidence="3 4">KCTC 3810</strain>
    </source>
</reference>
<dbReference type="EMBL" id="LVVL01000001">
    <property type="protein sequence ID" value="OAN15419.1"/>
    <property type="molecule type" value="Genomic_DNA"/>
</dbReference>
<evidence type="ECO:0000313" key="4">
    <source>
        <dbReference type="Proteomes" id="UP000078447"/>
    </source>
</evidence>
<accession>A0ABX2VCB0</accession>
<dbReference type="SMART" id="SM00418">
    <property type="entry name" value="HTH_ARSR"/>
    <property type="match status" value="1"/>
</dbReference>
<dbReference type="InterPro" id="IPR011991">
    <property type="entry name" value="ArsR-like_HTH"/>
</dbReference>
<evidence type="ECO:0000313" key="3">
    <source>
        <dbReference type="EMBL" id="OAN15419.1"/>
    </source>
</evidence>
<dbReference type="Pfam" id="PF01022">
    <property type="entry name" value="HTH_5"/>
    <property type="match status" value="1"/>
</dbReference>
<dbReference type="Gene3D" id="1.10.10.10">
    <property type="entry name" value="Winged helix-like DNA-binding domain superfamily/Winged helix DNA-binding domain"/>
    <property type="match status" value="1"/>
</dbReference>
<protein>
    <submittedName>
        <fullName evidence="3">Transcriptional regulator</fullName>
    </submittedName>
</protein>
<dbReference type="PANTHER" id="PTHR38600">
    <property type="entry name" value="TRANSCRIPTIONAL REGULATORY PROTEIN"/>
    <property type="match status" value="1"/>
</dbReference>
<name>A0ABX2VCB0_9BACL</name>
<keyword evidence="4" id="KW-1185">Reference proteome</keyword>
<dbReference type="RefSeq" id="WP_028106255.1">
    <property type="nucleotide sequence ID" value="NZ_LVVL01000001.1"/>
</dbReference>